<dbReference type="Proteomes" id="UP000661112">
    <property type="component" value="Unassembled WGS sequence"/>
</dbReference>
<sequence>MATLLLDDGTIESNLDEIARELAPLGIHIKHYDPGTALLFPHLLTQDVLTDGEKRHIVDLHNSVFEFIQQENRYLWCDLLNVHPGSPNLQTLITTYSQYHTHTAPEPLYVLAGEIIFGFIKPDGSQVQLLVQSQDYLHIPAGVEHWCSLTASLNFKAVRYFTAADGWVPNYTGTQLNDQDWGLGN</sequence>
<keyword evidence="5" id="KW-0479">Metal-binding</keyword>
<gene>
    <name evidence="11" type="ORF">H6G83_18955</name>
</gene>
<comment type="cofactor">
    <cofactor evidence="2">
        <name>Fe(2+)</name>
        <dbReference type="ChEBI" id="CHEBI:29033"/>
    </cofactor>
</comment>
<dbReference type="EC" id="1.13.11.54" evidence="10"/>
<dbReference type="SUPFAM" id="SSF51182">
    <property type="entry name" value="RmlC-like cupins"/>
    <property type="match status" value="1"/>
</dbReference>
<dbReference type="Gene3D" id="2.60.120.10">
    <property type="entry name" value="Jelly Rolls"/>
    <property type="match status" value="1"/>
</dbReference>
<dbReference type="EMBL" id="JACJSG010000026">
    <property type="protein sequence ID" value="MBD2502659.1"/>
    <property type="molecule type" value="Genomic_DNA"/>
</dbReference>
<evidence type="ECO:0000256" key="10">
    <source>
        <dbReference type="ARBA" id="ARBA00039005"/>
    </source>
</evidence>
<evidence type="ECO:0000256" key="5">
    <source>
        <dbReference type="ARBA" id="ARBA00022723"/>
    </source>
</evidence>
<dbReference type="InterPro" id="IPR011051">
    <property type="entry name" value="RmlC_Cupin_sf"/>
</dbReference>
<evidence type="ECO:0000256" key="1">
    <source>
        <dbReference type="ARBA" id="ARBA00000428"/>
    </source>
</evidence>
<keyword evidence="3" id="KW-0533">Nickel</keyword>
<dbReference type="InterPro" id="IPR014710">
    <property type="entry name" value="RmlC-like_jellyroll"/>
</dbReference>
<dbReference type="Pfam" id="PF03079">
    <property type="entry name" value="ARD"/>
    <property type="match status" value="1"/>
</dbReference>
<dbReference type="PANTHER" id="PTHR23418:SF0">
    <property type="entry name" value="ACIREDUCTONE DIOXYGENASE"/>
    <property type="match status" value="1"/>
</dbReference>
<keyword evidence="9" id="KW-0486">Methionine biosynthesis</keyword>
<comment type="caution">
    <text evidence="11">The sequence shown here is derived from an EMBL/GenBank/DDBJ whole genome shotgun (WGS) entry which is preliminary data.</text>
</comment>
<protein>
    <recommendedName>
        <fullName evidence="10">acireductone dioxygenase (Fe(2+)-requiring)</fullName>
        <ecNumber evidence="10">1.13.11.54</ecNumber>
    </recommendedName>
</protein>
<evidence type="ECO:0000256" key="7">
    <source>
        <dbReference type="ARBA" id="ARBA00023002"/>
    </source>
</evidence>
<evidence type="ECO:0000256" key="3">
    <source>
        <dbReference type="ARBA" id="ARBA00022596"/>
    </source>
</evidence>
<name>A0ABR8D673_9NOST</name>
<dbReference type="RefSeq" id="WP_190475129.1">
    <property type="nucleotide sequence ID" value="NZ_JACJSG010000026.1"/>
</dbReference>
<dbReference type="PANTHER" id="PTHR23418">
    <property type="entry name" value="ACIREDUCTONE DIOXYGENASE"/>
    <property type="match status" value="1"/>
</dbReference>
<evidence type="ECO:0000256" key="4">
    <source>
        <dbReference type="ARBA" id="ARBA00022605"/>
    </source>
</evidence>
<comment type="catalytic activity">
    <reaction evidence="1">
        <text>1,2-dihydroxy-5-(methylsulfanyl)pent-1-en-3-one + O2 = 4-methylsulfanyl-2-oxobutanoate + formate + 2 H(+)</text>
        <dbReference type="Rhea" id="RHEA:24504"/>
        <dbReference type="ChEBI" id="CHEBI:15378"/>
        <dbReference type="ChEBI" id="CHEBI:15379"/>
        <dbReference type="ChEBI" id="CHEBI:15740"/>
        <dbReference type="ChEBI" id="CHEBI:16723"/>
        <dbReference type="ChEBI" id="CHEBI:49252"/>
        <dbReference type="EC" id="1.13.11.54"/>
    </reaction>
</comment>
<dbReference type="CDD" id="cd02232">
    <property type="entry name" value="cupin_ARD"/>
    <property type="match status" value="1"/>
</dbReference>
<keyword evidence="4" id="KW-0028">Amino-acid biosynthesis</keyword>
<reference evidence="11 12" key="1">
    <citation type="journal article" date="2020" name="ISME J.">
        <title>Comparative genomics reveals insights into cyanobacterial evolution and habitat adaptation.</title>
        <authorList>
            <person name="Chen M.Y."/>
            <person name="Teng W.K."/>
            <person name="Zhao L."/>
            <person name="Hu C.X."/>
            <person name="Zhou Y.K."/>
            <person name="Han B.P."/>
            <person name="Song L.R."/>
            <person name="Shu W.S."/>
        </authorList>
    </citation>
    <scope>NUCLEOTIDE SEQUENCE [LARGE SCALE GENOMIC DNA]</scope>
    <source>
        <strain evidence="11 12">FACHB-119</strain>
    </source>
</reference>
<evidence type="ECO:0000256" key="2">
    <source>
        <dbReference type="ARBA" id="ARBA00001954"/>
    </source>
</evidence>
<keyword evidence="6 11" id="KW-0223">Dioxygenase</keyword>
<evidence type="ECO:0000256" key="9">
    <source>
        <dbReference type="ARBA" id="ARBA00023167"/>
    </source>
</evidence>
<accession>A0ABR8D673</accession>
<keyword evidence="8" id="KW-0408">Iron</keyword>
<evidence type="ECO:0000313" key="12">
    <source>
        <dbReference type="Proteomes" id="UP000661112"/>
    </source>
</evidence>
<evidence type="ECO:0000313" key="11">
    <source>
        <dbReference type="EMBL" id="MBD2502659.1"/>
    </source>
</evidence>
<dbReference type="InterPro" id="IPR004313">
    <property type="entry name" value="ARD"/>
</dbReference>
<evidence type="ECO:0000256" key="8">
    <source>
        <dbReference type="ARBA" id="ARBA00023004"/>
    </source>
</evidence>
<keyword evidence="7" id="KW-0560">Oxidoreductase</keyword>
<proteinExistence type="predicted"/>
<dbReference type="GO" id="GO:0051213">
    <property type="term" value="F:dioxygenase activity"/>
    <property type="evidence" value="ECO:0007669"/>
    <property type="project" value="UniProtKB-KW"/>
</dbReference>
<keyword evidence="12" id="KW-1185">Reference proteome</keyword>
<evidence type="ECO:0000256" key="6">
    <source>
        <dbReference type="ARBA" id="ARBA00022964"/>
    </source>
</evidence>
<organism evidence="11 12">
    <name type="scientific">Anabaena azotica FACHB-119</name>
    <dbReference type="NCBI Taxonomy" id="947527"/>
    <lineage>
        <taxon>Bacteria</taxon>
        <taxon>Bacillati</taxon>
        <taxon>Cyanobacteriota</taxon>
        <taxon>Cyanophyceae</taxon>
        <taxon>Nostocales</taxon>
        <taxon>Nostocaceae</taxon>
        <taxon>Anabaena</taxon>
        <taxon>Anabaena azotica</taxon>
    </lineage>
</organism>